<name>A0ABP9BWV8_9GAMM</name>
<dbReference type="EMBL" id="BAABJE010000016">
    <property type="protein sequence ID" value="GAA4801660.1"/>
    <property type="molecule type" value="Genomic_DNA"/>
</dbReference>
<dbReference type="SUPFAM" id="SSF52151">
    <property type="entry name" value="FabD/lysophospholipase-like"/>
    <property type="match status" value="1"/>
</dbReference>
<evidence type="ECO:0000259" key="4">
    <source>
        <dbReference type="PROSITE" id="PS51635"/>
    </source>
</evidence>
<keyword evidence="6" id="KW-1185">Reference proteome</keyword>
<feature type="short sequence motif" description="DGA/G" evidence="3">
    <location>
        <begin position="202"/>
        <end position="204"/>
    </location>
</feature>
<organism evidence="5 6">
    <name type="scientific">Lysobacter hankyongensis</name>
    <dbReference type="NCBI Taxonomy" id="1176535"/>
    <lineage>
        <taxon>Bacteria</taxon>
        <taxon>Pseudomonadati</taxon>
        <taxon>Pseudomonadota</taxon>
        <taxon>Gammaproteobacteria</taxon>
        <taxon>Lysobacterales</taxon>
        <taxon>Lysobacteraceae</taxon>
        <taxon>Lysobacter</taxon>
    </lineage>
</organism>
<dbReference type="PROSITE" id="PS51635">
    <property type="entry name" value="PNPLA"/>
    <property type="match status" value="1"/>
</dbReference>
<feature type="short sequence motif" description="GXGXXG" evidence="3">
    <location>
        <begin position="14"/>
        <end position="19"/>
    </location>
</feature>
<sequence length="373" mass="40300">MGIEDPFRVLCLDGGGMRGVYQATYLDAFSHRLRVSGSGETDPGRAFDLLVGTSTGGIVACALAAGIPLGKVLVLYQVHGREIFPRQRLRAMPRLGKYVRGLFSALSSGDQALRAVLSDAFGTETMGQVYERRGIGLAITTVDLNRHASVVFKTPHMDRLNGRDNDRLLVDACMATSAAPILRSIARLTEPGGSGATVDYVDGGLWANNPGAVGMIEAHEILQRRGEVRRPIHLYMLGTLPVQGGEELKSAKKLHRGALGWDGGLKAIAASINAQAVAYDYLARKIAELRGHGSFAYRLPAQCPSGELHKYLENMDDARPKVLNALARQAISDVDFAWATTESDDRMSAFRTALAGASDPCRQHPEADKHDQH</sequence>
<dbReference type="PANTHER" id="PTHR32176:SF92">
    <property type="entry name" value="XYLOSE ISOMERASE"/>
    <property type="match status" value="1"/>
</dbReference>
<feature type="domain" description="PNPLA" evidence="4">
    <location>
        <begin position="10"/>
        <end position="215"/>
    </location>
</feature>
<evidence type="ECO:0000313" key="6">
    <source>
        <dbReference type="Proteomes" id="UP001499959"/>
    </source>
</evidence>
<dbReference type="InterPro" id="IPR016035">
    <property type="entry name" value="Acyl_Trfase/lysoPLipase"/>
</dbReference>
<feature type="short sequence motif" description="GXSXG" evidence="3">
    <location>
        <begin position="52"/>
        <end position="56"/>
    </location>
</feature>
<evidence type="ECO:0000256" key="1">
    <source>
        <dbReference type="ARBA" id="ARBA00010240"/>
    </source>
</evidence>
<accession>A0ABP9BWV8</accession>
<comment type="caution">
    <text evidence="5">The sequence shown here is derived from an EMBL/GenBank/DDBJ whole genome shotgun (WGS) entry which is preliminary data.</text>
</comment>
<dbReference type="RefSeq" id="WP_345304190.1">
    <property type="nucleotide sequence ID" value="NZ_BAABJE010000016.1"/>
</dbReference>
<keyword evidence="3" id="KW-0378">Hydrolase</keyword>
<protein>
    <submittedName>
        <fullName evidence="5">CBASS cGAMP-activated phospholipase</fullName>
    </submittedName>
</protein>
<evidence type="ECO:0000256" key="3">
    <source>
        <dbReference type="PROSITE-ProRule" id="PRU01161"/>
    </source>
</evidence>
<dbReference type="InterPro" id="IPR002641">
    <property type="entry name" value="PNPLA_dom"/>
</dbReference>
<evidence type="ECO:0000256" key="2">
    <source>
        <dbReference type="ARBA" id="ARBA00023098"/>
    </source>
</evidence>
<keyword evidence="3" id="KW-0442">Lipid degradation</keyword>
<dbReference type="CDD" id="cd07199">
    <property type="entry name" value="Pat17_PNPLA8_PNPLA9_like"/>
    <property type="match status" value="1"/>
</dbReference>
<proteinExistence type="inferred from homology"/>
<feature type="active site" description="Proton acceptor" evidence="3">
    <location>
        <position position="202"/>
    </location>
</feature>
<dbReference type="PANTHER" id="PTHR32176">
    <property type="entry name" value="XYLOSE ISOMERASE"/>
    <property type="match status" value="1"/>
</dbReference>
<comment type="similarity">
    <text evidence="1">Belongs to the patatin family.</text>
</comment>
<dbReference type="Pfam" id="PF01734">
    <property type="entry name" value="Patatin"/>
    <property type="match status" value="1"/>
</dbReference>
<dbReference type="Proteomes" id="UP001499959">
    <property type="component" value="Unassembled WGS sequence"/>
</dbReference>
<evidence type="ECO:0000313" key="5">
    <source>
        <dbReference type="EMBL" id="GAA4801660.1"/>
    </source>
</evidence>
<keyword evidence="2 3" id="KW-0443">Lipid metabolism</keyword>
<feature type="active site" description="Nucleophile" evidence="3">
    <location>
        <position position="54"/>
    </location>
</feature>
<reference evidence="6" key="1">
    <citation type="journal article" date="2019" name="Int. J. Syst. Evol. Microbiol.">
        <title>The Global Catalogue of Microorganisms (GCM) 10K type strain sequencing project: providing services to taxonomists for standard genome sequencing and annotation.</title>
        <authorList>
            <consortium name="The Broad Institute Genomics Platform"/>
            <consortium name="The Broad Institute Genome Sequencing Center for Infectious Disease"/>
            <person name="Wu L."/>
            <person name="Ma J."/>
        </authorList>
    </citation>
    <scope>NUCLEOTIDE SEQUENCE [LARGE SCALE GENOMIC DNA]</scope>
    <source>
        <strain evidence="6">JCM 18204</strain>
    </source>
</reference>
<gene>
    <name evidence="5" type="ORF">GCM10023307_30290</name>
</gene>
<dbReference type="Gene3D" id="3.40.1090.10">
    <property type="entry name" value="Cytosolic phospholipase A2 catalytic domain"/>
    <property type="match status" value="1"/>
</dbReference>